<accession>A0A3M7T304</accession>
<gene>
    <name evidence="1" type="ORF">BpHYR1_021226</name>
</gene>
<keyword evidence="2" id="KW-1185">Reference proteome</keyword>
<sequence>MVEIFQNIMKSSFDKNQENFFFLFNLSIYTFNHLSKKGLRLNSVPTCLRSFVSIKKFVFFRFFSFYLPQKIGNYIEKKQVLYSICNGELSLISKLKL</sequence>
<evidence type="ECO:0000313" key="1">
    <source>
        <dbReference type="EMBL" id="RNA42279.1"/>
    </source>
</evidence>
<evidence type="ECO:0000313" key="2">
    <source>
        <dbReference type="Proteomes" id="UP000276133"/>
    </source>
</evidence>
<reference evidence="1 2" key="1">
    <citation type="journal article" date="2018" name="Sci. Rep.">
        <title>Genomic signatures of local adaptation to the degree of environmental predictability in rotifers.</title>
        <authorList>
            <person name="Franch-Gras L."/>
            <person name="Hahn C."/>
            <person name="Garcia-Roger E.M."/>
            <person name="Carmona M.J."/>
            <person name="Serra M."/>
            <person name="Gomez A."/>
        </authorList>
    </citation>
    <scope>NUCLEOTIDE SEQUENCE [LARGE SCALE GENOMIC DNA]</scope>
    <source>
        <strain evidence="1">HYR1</strain>
    </source>
</reference>
<dbReference type="AlphaFoldDB" id="A0A3M7T304"/>
<dbReference type="Proteomes" id="UP000276133">
    <property type="component" value="Unassembled WGS sequence"/>
</dbReference>
<name>A0A3M7T304_BRAPC</name>
<organism evidence="1 2">
    <name type="scientific">Brachionus plicatilis</name>
    <name type="common">Marine rotifer</name>
    <name type="synonym">Brachionus muelleri</name>
    <dbReference type="NCBI Taxonomy" id="10195"/>
    <lineage>
        <taxon>Eukaryota</taxon>
        <taxon>Metazoa</taxon>
        <taxon>Spiralia</taxon>
        <taxon>Gnathifera</taxon>
        <taxon>Rotifera</taxon>
        <taxon>Eurotatoria</taxon>
        <taxon>Monogononta</taxon>
        <taxon>Pseudotrocha</taxon>
        <taxon>Ploima</taxon>
        <taxon>Brachionidae</taxon>
        <taxon>Brachionus</taxon>
    </lineage>
</organism>
<proteinExistence type="predicted"/>
<protein>
    <submittedName>
        <fullName evidence="1">Uncharacterized protein</fullName>
    </submittedName>
</protein>
<comment type="caution">
    <text evidence="1">The sequence shown here is derived from an EMBL/GenBank/DDBJ whole genome shotgun (WGS) entry which is preliminary data.</text>
</comment>
<dbReference type="EMBL" id="REGN01000388">
    <property type="protein sequence ID" value="RNA42279.1"/>
    <property type="molecule type" value="Genomic_DNA"/>
</dbReference>